<dbReference type="EMBL" id="BAABLV010000035">
    <property type="protein sequence ID" value="GAA4902708.1"/>
    <property type="molecule type" value="Genomic_DNA"/>
</dbReference>
<comment type="subunit">
    <text evidence="9">Forms a complex with SecF. Part of the essential Sec protein translocation apparatus which comprises SecA, SecYEG and auxiliary proteins SecDF. Other proteins may also be involved.</text>
</comment>
<gene>
    <name evidence="9 14" type="primary">secD</name>
    <name evidence="14" type="ORF">GCM10025789_21880</name>
</gene>
<evidence type="ECO:0000259" key="11">
    <source>
        <dbReference type="Pfam" id="PF02355"/>
    </source>
</evidence>
<evidence type="ECO:0000256" key="6">
    <source>
        <dbReference type="ARBA" id="ARBA00022989"/>
    </source>
</evidence>
<dbReference type="Pfam" id="PF22599">
    <property type="entry name" value="SecDF_P1_head"/>
    <property type="match status" value="1"/>
</dbReference>
<evidence type="ECO:0000256" key="5">
    <source>
        <dbReference type="ARBA" id="ARBA00022927"/>
    </source>
</evidence>
<evidence type="ECO:0000256" key="3">
    <source>
        <dbReference type="ARBA" id="ARBA00022475"/>
    </source>
</evidence>
<dbReference type="PANTHER" id="PTHR30081">
    <property type="entry name" value="PROTEIN-EXPORT MEMBRANE PROTEIN SEC"/>
    <property type="match status" value="1"/>
</dbReference>
<evidence type="ECO:0000256" key="9">
    <source>
        <dbReference type="HAMAP-Rule" id="MF_01463"/>
    </source>
</evidence>
<evidence type="ECO:0000256" key="4">
    <source>
        <dbReference type="ARBA" id="ARBA00022692"/>
    </source>
</evidence>
<feature type="transmembrane region" description="Helical" evidence="9">
    <location>
        <begin position="356"/>
        <end position="377"/>
    </location>
</feature>
<reference evidence="15" key="1">
    <citation type="journal article" date="2019" name="Int. J. Syst. Evol. Microbiol.">
        <title>The Global Catalogue of Microorganisms (GCM) 10K type strain sequencing project: providing services to taxonomists for standard genome sequencing and annotation.</title>
        <authorList>
            <consortium name="The Broad Institute Genomics Platform"/>
            <consortium name="The Broad Institute Genome Sequencing Center for Infectious Disease"/>
            <person name="Wu L."/>
            <person name="Ma J."/>
        </authorList>
    </citation>
    <scope>NUCLEOTIDE SEQUENCE [LARGE SCALE GENOMIC DNA]</scope>
    <source>
        <strain evidence="15">JCM 19125</strain>
    </source>
</reference>
<evidence type="ECO:0000256" key="10">
    <source>
        <dbReference type="SAM" id="MobiDB-lite"/>
    </source>
</evidence>
<keyword evidence="6 9" id="KW-1133">Transmembrane helix</keyword>
<evidence type="ECO:0000256" key="2">
    <source>
        <dbReference type="ARBA" id="ARBA00022448"/>
    </source>
</evidence>
<comment type="function">
    <text evidence="9">Part of the Sec protein translocase complex. Interacts with the SecYEG preprotein conducting channel. SecDF uses the proton motive force (PMF) to complete protein translocation after the ATP-dependent function of SecA.</text>
</comment>
<dbReference type="Gene3D" id="3.30.70.3400">
    <property type="match status" value="1"/>
</dbReference>
<dbReference type="InterPro" id="IPR055344">
    <property type="entry name" value="SecD_SecF_C_bact"/>
</dbReference>
<comment type="caution">
    <text evidence="9">Lacks conserved residue(s) required for the propagation of feature annotation.</text>
</comment>
<dbReference type="Pfam" id="PF21760">
    <property type="entry name" value="SecD_1st"/>
    <property type="match status" value="1"/>
</dbReference>
<proteinExistence type="inferred from homology"/>
<dbReference type="Gene3D" id="3.30.1360.200">
    <property type="match status" value="1"/>
</dbReference>
<keyword evidence="8 9" id="KW-0472">Membrane</keyword>
<organism evidence="14 15">
    <name type="scientific">Tessaracoccus lubricantis</name>
    <dbReference type="NCBI Taxonomy" id="545543"/>
    <lineage>
        <taxon>Bacteria</taxon>
        <taxon>Bacillati</taxon>
        <taxon>Actinomycetota</taxon>
        <taxon>Actinomycetes</taxon>
        <taxon>Propionibacteriales</taxon>
        <taxon>Propionibacteriaceae</taxon>
        <taxon>Tessaracoccus</taxon>
    </lineage>
</organism>
<keyword evidence="15" id="KW-1185">Reference proteome</keyword>
<dbReference type="Pfam" id="PF02355">
    <property type="entry name" value="SecD_SecF_C"/>
    <property type="match status" value="1"/>
</dbReference>
<accession>A0ABP9FHZ3</accession>
<dbReference type="PANTHER" id="PTHR30081:SF1">
    <property type="entry name" value="PROTEIN TRANSLOCASE SUBUNIT SECD"/>
    <property type="match status" value="1"/>
</dbReference>
<protein>
    <recommendedName>
        <fullName evidence="9">Protein translocase subunit SecD</fullName>
    </recommendedName>
</protein>
<comment type="caution">
    <text evidence="14">The sequence shown here is derived from an EMBL/GenBank/DDBJ whole genome shotgun (WGS) entry which is preliminary data.</text>
</comment>
<evidence type="ECO:0000256" key="8">
    <source>
        <dbReference type="ARBA" id="ARBA00023136"/>
    </source>
</evidence>
<dbReference type="InterPro" id="IPR022813">
    <property type="entry name" value="SecD/SecF_arch_bac"/>
</dbReference>
<evidence type="ECO:0000259" key="12">
    <source>
        <dbReference type="Pfam" id="PF21760"/>
    </source>
</evidence>
<evidence type="ECO:0000256" key="7">
    <source>
        <dbReference type="ARBA" id="ARBA00023010"/>
    </source>
</evidence>
<keyword evidence="3 9" id="KW-1003">Cell membrane</keyword>
<keyword evidence="2 9" id="KW-0813">Transport</keyword>
<evidence type="ECO:0000256" key="1">
    <source>
        <dbReference type="ARBA" id="ARBA00004651"/>
    </source>
</evidence>
<dbReference type="InterPro" id="IPR048631">
    <property type="entry name" value="SecD_1st"/>
</dbReference>
<dbReference type="NCBIfam" id="TIGR00916">
    <property type="entry name" value="2A0604s01"/>
    <property type="match status" value="1"/>
</dbReference>
<feature type="transmembrane region" description="Helical" evidence="9">
    <location>
        <begin position="460"/>
        <end position="478"/>
    </location>
</feature>
<evidence type="ECO:0000259" key="13">
    <source>
        <dbReference type="Pfam" id="PF22599"/>
    </source>
</evidence>
<feature type="domain" description="SecDF P1 head subdomain" evidence="13">
    <location>
        <begin position="201"/>
        <end position="309"/>
    </location>
</feature>
<dbReference type="Gene3D" id="1.20.1640.10">
    <property type="entry name" value="Multidrug efflux transporter AcrB transmembrane domain"/>
    <property type="match status" value="1"/>
</dbReference>
<feature type="domain" description="Protein export membrane protein SecD/SecF C-terminal" evidence="11">
    <location>
        <begin position="312"/>
        <end position="487"/>
    </location>
</feature>
<evidence type="ECO:0000313" key="15">
    <source>
        <dbReference type="Proteomes" id="UP001501521"/>
    </source>
</evidence>
<dbReference type="InterPro" id="IPR005791">
    <property type="entry name" value="SecD"/>
</dbReference>
<feature type="transmembrane region" description="Helical" evidence="9">
    <location>
        <begin position="431"/>
        <end position="454"/>
    </location>
</feature>
<dbReference type="Proteomes" id="UP001501521">
    <property type="component" value="Unassembled WGS sequence"/>
</dbReference>
<dbReference type="HAMAP" id="MF_01463_B">
    <property type="entry name" value="SecD_B"/>
    <property type="match status" value="1"/>
</dbReference>
<dbReference type="NCBIfam" id="TIGR01129">
    <property type="entry name" value="secD"/>
    <property type="match status" value="1"/>
</dbReference>
<keyword evidence="4 9" id="KW-0812">Transmembrane</keyword>
<dbReference type="SUPFAM" id="SSF82866">
    <property type="entry name" value="Multidrug efflux transporter AcrB transmembrane domain"/>
    <property type="match status" value="1"/>
</dbReference>
<feature type="transmembrane region" description="Helical" evidence="9">
    <location>
        <begin position="329"/>
        <end position="349"/>
    </location>
</feature>
<keyword evidence="7 9" id="KW-0811">Translocation</keyword>
<comment type="similarity">
    <text evidence="9">Belongs to the SecD/SecF family. SecD subfamily.</text>
</comment>
<comment type="subcellular location">
    <subcellularLocation>
        <location evidence="1 9">Cell membrane</location>
        <topology evidence="1 9">Multi-pass membrane protein</topology>
    </subcellularLocation>
</comment>
<feature type="region of interest" description="Disordered" evidence="10">
    <location>
        <begin position="124"/>
        <end position="156"/>
    </location>
</feature>
<dbReference type="InterPro" id="IPR048634">
    <property type="entry name" value="SecD_SecF_C"/>
</dbReference>
<dbReference type="InterPro" id="IPR054384">
    <property type="entry name" value="SecDF_P1_head"/>
</dbReference>
<evidence type="ECO:0000313" key="14">
    <source>
        <dbReference type="EMBL" id="GAA4902708.1"/>
    </source>
</evidence>
<sequence length="532" mass="55836">MATQAKRSRPGVVLIVFLLILAGLFTIMAATRTWGPKLGLDLQGGQTITLTATNKTVSLESLELARDIIRQRVDGLGVGEASVAVQGERHIVVSAPNVSRDDLVDLVGATAQLAFRRILQVGVGTGPASDPAGEDGTALPGLPVAPTPEAEDGEDPQQLGTAEAIGYQPTSEDLSYFESFACGDDTHDDPTRVLAACDATGSQKYLLGPTVIRGQELSTASFGVPQGELQYAVTLTFNGTGTQQMSELTGALVGQPEPNNMFAIVLDGVVESAATAQDRILNGEAIIRGGFTAESSAALANVLKFGALPLSFEPSQVETVSATLGGEQLRVGIIAGLIGLIFVALYAFIYYRAMGIVVVASVLVAGLATYAMMVLLGTTMGVALNLPGIAGAIVGIVMTADSFVIYFERIRDEIREGKSLKSALLSGWTKARGTIVISDAVQLLSAVVLFILAVGSVKGFAFMLGLTTILDLLVVFFFTKPMVELLGRTKFFGQGHKLSGLNAEHMGVSRDSLLGRRFRRATATPTTTPQEA</sequence>
<keyword evidence="5 9" id="KW-0653">Protein transport</keyword>
<feature type="transmembrane region" description="Helical" evidence="9">
    <location>
        <begin position="389"/>
        <end position="410"/>
    </location>
</feature>
<name>A0ABP9FHZ3_9ACTN</name>
<dbReference type="RefSeq" id="WP_345582762.1">
    <property type="nucleotide sequence ID" value="NZ_BAABLV010000035.1"/>
</dbReference>
<feature type="domain" description="Protein translocase subunit SecDF P1" evidence="12">
    <location>
        <begin position="65"/>
        <end position="117"/>
    </location>
</feature>